<name>A0A5K1JCY0_9ACTN</name>
<evidence type="ECO:0000256" key="1">
    <source>
        <dbReference type="ARBA" id="ARBA00004141"/>
    </source>
</evidence>
<dbReference type="Proteomes" id="UP000368032">
    <property type="component" value="Unassembled WGS sequence"/>
</dbReference>
<feature type="transmembrane region" description="Helical" evidence="6">
    <location>
        <begin position="359"/>
        <end position="378"/>
    </location>
</feature>
<evidence type="ECO:0000256" key="4">
    <source>
        <dbReference type="ARBA" id="ARBA00022989"/>
    </source>
</evidence>
<keyword evidence="4 6" id="KW-1133">Transmembrane helix</keyword>
<evidence type="ECO:0000256" key="6">
    <source>
        <dbReference type="SAM" id="Phobius"/>
    </source>
</evidence>
<protein>
    <submittedName>
        <fullName evidence="7">Divalent metal cation transporter MntH</fullName>
    </submittedName>
</protein>
<evidence type="ECO:0000313" key="8">
    <source>
        <dbReference type="Proteomes" id="UP000368032"/>
    </source>
</evidence>
<keyword evidence="3 6" id="KW-0812">Transmembrane</keyword>
<dbReference type="GO" id="GO:0015086">
    <property type="term" value="F:cadmium ion transmembrane transporter activity"/>
    <property type="evidence" value="ECO:0007669"/>
    <property type="project" value="TreeGrafter"/>
</dbReference>
<dbReference type="GO" id="GO:0005886">
    <property type="term" value="C:plasma membrane"/>
    <property type="evidence" value="ECO:0007669"/>
    <property type="project" value="TreeGrafter"/>
</dbReference>
<sequence length="418" mass="44170">MLNHLKHHFGSRRTGGHGGLDIARHIGPGLLVTVGFIDPGNWASNMAAGSQFGYALLWIVTLSTIMLIVLQHNAAHLGIATGACLAEATTRFLPRFVGRTVLASAYLATIATAMAEVLGGAIALQMLFGLPVRAGCVIMAAVSMAMLMTSSYKRAERWIIAFVGVVGLSFLAELTLVKVNWPQAAASWITPSMPTDSAAIIVSVLGAVVMPHNLFLHSEVIQSMHFEGQGEQIIEERLRYELFDTLFSMGVGWAINSAMVILAATTFFAHGILVDDLAVAADTLSPILGPASSTIFAVALLFAGISSSVTAGMAAGTITAGMFDEEYDIHDRHSSIGVAVCFVGAVAACLIVPNPFEGLIWSQALLSLQLPITVFVLIRLTSSPRVMGKYANSRPLDALLVGIGVIVTILDIVLLTGM</sequence>
<comment type="subcellular location">
    <subcellularLocation>
        <location evidence="1">Membrane</location>
        <topology evidence="1">Multi-pass membrane protein</topology>
    </subcellularLocation>
</comment>
<feature type="transmembrane region" description="Helical" evidence="6">
    <location>
        <begin position="159"/>
        <end position="177"/>
    </location>
</feature>
<dbReference type="GO" id="GO:0005384">
    <property type="term" value="F:manganese ion transmembrane transporter activity"/>
    <property type="evidence" value="ECO:0007669"/>
    <property type="project" value="TreeGrafter"/>
</dbReference>
<feature type="transmembrane region" description="Helical" evidence="6">
    <location>
        <begin position="101"/>
        <end position="124"/>
    </location>
</feature>
<dbReference type="PANTHER" id="PTHR11706:SF33">
    <property type="entry name" value="NATURAL RESISTANCE-ASSOCIATED MACROPHAGE PROTEIN 2"/>
    <property type="match status" value="1"/>
</dbReference>
<feature type="transmembrane region" description="Helical" evidence="6">
    <location>
        <begin position="294"/>
        <end position="323"/>
    </location>
</feature>
<feature type="transmembrane region" description="Helical" evidence="6">
    <location>
        <begin position="246"/>
        <end position="274"/>
    </location>
</feature>
<feature type="transmembrane region" description="Helical" evidence="6">
    <location>
        <begin position="398"/>
        <end position="417"/>
    </location>
</feature>
<proteinExistence type="predicted"/>
<evidence type="ECO:0000313" key="7">
    <source>
        <dbReference type="EMBL" id="VWM01734.1"/>
    </source>
</evidence>
<dbReference type="InterPro" id="IPR001046">
    <property type="entry name" value="NRAMP_fam"/>
</dbReference>
<evidence type="ECO:0000256" key="2">
    <source>
        <dbReference type="ARBA" id="ARBA00022448"/>
    </source>
</evidence>
<feature type="transmembrane region" description="Helical" evidence="6">
    <location>
        <begin position="130"/>
        <end position="147"/>
    </location>
</feature>
<dbReference type="PANTHER" id="PTHR11706">
    <property type="entry name" value="SOLUTE CARRIER PROTEIN FAMILY 11 MEMBER"/>
    <property type="match status" value="1"/>
</dbReference>
<dbReference type="Pfam" id="PF01566">
    <property type="entry name" value="Nramp"/>
    <property type="match status" value="1"/>
</dbReference>
<gene>
    <name evidence="7" type="primary">mntH_1</name>
    <name evidence="7" type="ORF">CKJAJONC_00587</name>
</gene>
<keyword evidence="2" id="KW-0813">Transport</keyword>
<feature type="transmembrane region" description="Helical" evidence="6">
    <location>
        <begin position="52"/>
        <end position="70"/>
    </location>
</feature>
<dbReference type="NCBIfam" id="NF037982">
    <property type="entry name" value="Nramp_1"/>
    <property type="match status" value="1"/>
</dbReference>
<feature type="transmembrane region" description="Helical" evidence="6">
    <location>
        <begin position="335"/>
        <end position="353"/>
    </location>
</feature>
<reference evidence="7 8" key="1">
    <citation type="submission" date="2019-10" db="EMBL/GenBank/DDBJ databases">
        <authorList>
            <person name="Wolf R A."/>
        </authorList>
    </citation>
    <scope>NUCLEOTIDE SEQUENCE [LARGE SCALE GENOMIC DNA]</scope>
    <source>
        <strain evidence="7">Collinsella_aerofaciens_DSM_13712</strain>
    </source>
</reference>
<keyword evidence="5 6" id="KW-0472">Membrane</keyword>
<feature type="transmembrane region" description="Helical" evidence="6">
    <location>
        <begin position="197"/>
        <end position="216"/>
    </location>
</feature>
<dbReference type="GO" id="GO:0034755">
    <property type="term" value="P:iron ion transmembrane transport"/>
    <property type="evidence" value="ECO:0007669"/>
    <property type="project" value="TreeGrafter"/>
</dbReference>
<dbReference type="AlphaFoldDB" id="A0A5K1JCY0"/>
<dbReference type="EMBL" id="CABWIF010000043">
    <property type="protein sequence ID" value="VWM01734.1"/>
    <property type="molecule type" value="Genomic_DNA"/>
</dbReference>
<accession>A0A5K1JCY0</accession>
<organism evidence="7 8">
    <name type="scientific">Collinsella aerofaciens</name>
    <dbReference type="NCBI Taxonomy" id="74426"/>
    <lineage>
        <taxon>Bacteria</taxon>
        <taxon>Bacillati</taxon>
        <taxon>Actinomycetota</taxon>
        <taxon>Coriobacteriia</taxon>
        <taxon>Coriobacteriales</taxon>
        <taxon>Coriobacteriaceae</taxon>
        <taxon>Collinsella</taxon>
    </lineage>
</organism>
<dbReference type="PRINTS" id="PR00447">
    <property type="entry name" value="NATRESASSCMP"/>
</dbReference>
<evidence type="ECO:0000256" key="5">
    <source>
        <dbReference type="ARBA" id="ARBA00023136"/>
    </source>
</evidence>
<evidence type="ECO:0000256" key="3">
    <source>
        <dbReference type="ARBA" id="ARBA00022692"/>
    </source>
</evidence>